<feature type="transmembrane region" description="Helical" evidence="1">
    <location>
        <begin position="12"/>
        <end position="30"/>
    </location>
</feature>
<comment type="caution">
    <text evidence="2">The sequence shown here is derived from an EMBL/GenBank/DDBJ whole genome shotgun (WGS) entry which is preliminary data.</text>
</comment>
<evidence type="ECO:0000256" key="1">
    <source>
        <dbReference type="SAM" id="Phobius"/>
    </source>
</evidence>
<evidence type="ECO:0000313" key="2">
    <source>
        <dbReference type="EMBL" id="OGL66384.1"/>
    </source>
</evidence>
<keyword evidence="1" id="KW-1133">Transmembrane helix</keyword>
<sequence>MAQSNAGLAIKYFFGDFVGGVVLFPVWWYTRGLMQAGRWAVGAFSSANRTLGWSIWAKNLFVPMYGETEWSGRIISFGVRFTMLIVRGVGVLVWGVGALALFVFYLIAPPLAVIGILYNAVGSIAS</sequence>
<dbReference type="Proteomes" id="UP000177885">
    <property type="component" value="Unassembled WGS sequence"/>
</dbReference>
<organism evidence="2 3">
    <name type="scientific">Candidatus Uhrbacteria bacterium RIFCSPHIGHO2_01_FULL_63_20</name>
    <dbReference type="NCBI Taxonomy" id="1802385"/>
    <lineage>
        <taxon>Bacteria</taxon>
        <taxon>Candidatus Uhriibacteriota</taxon>
    </lineage>
</organism>
<evidence type="ECO:0000313" key="3">
    <source>
        <dbReference type="Proteomes" id="UP000177885"/>
    </source>
</evidence>
<keyword evidence="1" id="KW-0472">Membrane</keyword>
<protein>
    <submittedName>
        <fullName evidence="2">Uncharacterized protein</fullName>
    </submittedName>
</protein>
<accession>A0A1F7TLG6</accession>
<gene>
    <name evidence="2" type="ORF">A2856_01680</name>
</gene>
<feature type="transmembrane region" description="Helical" evidence="1">
    <location>
        <begin position="77"/>
        <end position="96"/>
    </location>
</feature>
<keyword evidence="1" id="KW-0812">Transmembrane</keyword>
<name>A0A1F7TLG6_9BACT</name>
<dbReference type="STRING" id="1802385.A2856_01680"/>
<dbReference type="EMBL" id="MGDT01000007">
    <property type="protein sequence ID" value="OGL66384.1"/>
    <property type="molecule type" value="Genomic_DNA"/>
</dbReference>
<reference evidence="2 3" key="1">
    <citation type="journal article" date="2016" name="Nat. Commun.">
        <title>Thousands of microbial genomes shed light on interconnected biogeochemical processes in an aquifer system.</title>
        <authorList>
            <person name="Anantharaman K."/>
            <person name="Brown C.T."/>
            <person name="Hug L.A."/>
            <person name="Sharon I."/>
            <person name="Castelle C.J."/>
            <person name="Probst A.J."/>
            <person name="Thomas B.C."/>
            <person name="Singh A."/>
            <person name="Wilkins M.J."/>
            <person name="Karaoz U."/>
            <person name="Brodie E.L."/>
            <person name="Williams K.H."/>
            <person name="Hubbard S.S."/>
            <person name="Banfield J.F."/>
        </authorList>
    </citation>
    <scope>NUCLEOTIDE SEQUENCE [LARGE SCALE GENOMIC DNA]</scope>
</reference>
<proteinExistence type="predicted"/>
<dbReference type="AlphaFoldDB" id="A0A1F7TLG6"/>
<feature type="transmembrane region" description="Helical" evidence="1">
    <location>
        <begin position="102"/>
        <end position="121"/>
    </location>
</feature>